<dbReference type="AlphaFoldDB" id="A0A6A5VNM7"/>
<name>A0A6A5VNM7_9PLEO</name>
<dbReference type="Proteomes" id="UP000800036">
    <property type="component" value="Unassembled WGS sequence"/>
</dbReference>
<dbReference type="OrthoDB" id="191139at2759"/>
<dbReference type="SUPFAM" id="SSF51735">
    <property type="entry name" value="NAD(P)-binding Rossmann-fold domains"/>
    <property type="match status" value="1"/>
</dbReference>
<reference evidence="3" key="1">
    <citation type="journal article" date="2020" name="Stud. Mycol.">
        <title>101 Dothideomycetes genomes: a test case for predicting lifestyles and emergence of pathogens.</title>
        <authorList>
            <person name="Haridas S."/>
            <person name="Albert R."/>
            <person name="Binder M."/>
            <person name="Bloem J."/>
            <person name="Labutti K."/>
            <person name="Salamov A."/>
            <person name="Andreopoulos B."/>
            <person name="Baker S."/>
            <person name="Barry K."/>
            <person name="Bills G."/>
            <person name="Bluhm B."/>
            <person name="Cannon C."/>
            <person name="Castanera R."/>
            <person name="Culley D."/>
            <person name="Daum C."/>
            <person name="Ezra D."/>
            <person name="Gonzalez J."/>
            <person name="Henrissat B."/>
            <person name="Kuo A."/>
            <person name="Liang C."/>
            <person name="Lipzen A."/>
            <person name="Lutzoni F."/>
            <person name="Magnuson J."/>
            <person name="Mondo S."/>
            <person name="Nolan M."/>
            <person name="Ohm R."/>
            <person name="Pangilinan J."/>
            <person name="Park H.-J."/>
            <person name="Ramirez L."/>
            <person name="Alfaro M."/>
            <person name="Sun H."/>
            <person name="Tritt A."/>
            <person name="Yoshinaga Y."/>
            <person name="Zwiers L.-H."/>
            <person name="Turgeon B."/>
            <person name="Goodwin S."/>
            <person name="Spatafora J."/>
            <person name="Crous P."/>
            <person name="Grigoriev I."/>
        </authorList>
    </citation>
    <scope>NUCLEOTIDE SEQUENCE</scope>
    <source>
        <strain evidence="3">CBS 107.79</strain>
    </source>
</reference>
<proteinExistence type="inferred from homology"/>
<evidence type="ECO:0000256" key="1">
    <source>
        <dbReference type="ARBA" id="ARBA00006484"/>
    </source>
</evidence>
<evidence type="ECO:0000256" key="2">
    <source>
        <dbReference type="ARBA" id="ARBA00023002"/>
    </source>
</evidence>
<organism evidence="3 4">
    <name type="scientific">Bimuria novae-zelandiae CBS 107.79</name>
    <dbReference type="NCBI Taxonomy" id="1447943"/>
    <lineage>
        <taxon>Eukaryota</taxon>
        <taxon>Fungi</taxon>
        <taxon>Dikarya</taxon>
        <taxon>Ascomycota</taxon>
        <taxon>Pezizomycotina</taxon>
        <taxon>Dothideomycetes</taxon>
        <taxon>Pleosporomycetidae</taxon>
        <taxon>Pleosporales</taxon>
        <taxon>Massarineae</taxon>
        <taxon>Didymosphaeriaceae</taxon>
        <taxon>Bimuria</taxon>
    </lineage>
</organism>
<protein>
    <recommendedName>
        <fullName evidence="5">NAD(P)-binding protein</fullName>
    </recommendedName>
</protein>
<dbReference type="GO" id="GO:0016491">
    <property type="term" value="F:oxidoreductase activity"/>
    <property type="evidence" value="ECO:0007669"/>
    <property type="project" value="UniProtKB-KW"/>
</dbReference>
<dbReference type="Gene3D" id="3.40.50.720">
    <property type="entry name" value="NAD(P)-binding Rossmann-like Domain"/>
    <property type="match status" value="1"/>
</dbReference>
<dbReference type="InterPro" id="IPR036291">
    <property type="entry name" value="NAD(P)-bd_dom_sf"/>
</dbReference>
<evidence type="ECO:0000313" key="4">
    <source>
        <dbReference type="Proteomes" id="UP000800036"/>
    </source>
</evidence>
<gene>
    <name evidence="3" type="ORF">BU23DRAFT_504057</name>
</gene>
<dbReference type="PANTHER" id="PTHR24320">
    <property type="entry name" value="RETINOL DEHYDROGENASE"/>
    <property type="match status" value="1"/>
</dbReference>
<evidence type="ECO:0008006" key="5">
    <source>
        <dbReference type="Google" id="ProtNLM"/>
    </source>
</evidence>
<keyword evidence="2" id="KW-0560">Oxidoreductase</keyword>
<comment type="similarity">
    <text evidence="1">Belongs to the short-chain dehydrogenases/reductases (SDR) family.</text>
</comment>
<accession>A0A6A5VNM7</accession>
<evidence type="ECO:0000313" key="3">
    <source>
        <dbReference type="EMBL" id="KAF1974937.1"/>
    </source>
</evidence>
<sequence>MHIPSSSTGPEGLPTLFATNTLAPFTLTCLVQPPPKNLVFLSSVLHNSGDASLRDIKAASYSDSKLHNMMLAFYFARQPAFRHTVVSSLDPGWVQTKMGGGSATDDIGAAIKDYVALAEGKLGASGKHWYHGKERSFQSEAADERAQDKLVAELREISGVNVPQ</sequence>
<keyword evidence="4" id="KW-1185">Reference proteome</keyword>
<dbReference type="EMBL" id="ML976672">
    <property type="protein sequence ID" value="KAF1974937.1"/>
    <property type="molecule type" value="Genomic_DNA"/>
</dbReference>
<dbReference type="PANTHER" id="PTHR24320:SF274">
    <property type="entry name" value="CHAIN DEHYDROGENASE, PUTATIVE (AFU_ORTHOLOGUE AFUA_4G00440)-RELATED"/>
    <property type="match status" value="1"/>
</dbReference>